<keyword evidence="3" id="KW-1185">Reference proteome</keyword>
<evidence type="ECO:0000313" key="3">
    <source>
        <dbReference type="Proteomes" id="UP000298652"/>
    </source>
</evidence>
<dbReference type="Proteomes" id="UP000298652">
    <property type="component" value="Chromosome 7"/>
</dbReference>
<dbReference type="SUPFAM" id="SSF81383">
    <property type="entry name" value="F-box domain"/>
    <property type="match status" value="1"/>
</dbReference>
<gene>
    <name evidence="2" type="ORF">SEVIR_7G066900v2</name>
</gene>
<dbReference type="EMBL" id="CM016558">
    <property type="protein sequence ID" value="TKW03793.1"/>
    <property type="molecule type" value="Genomic_DNA"/>
</dbReference>
<sequence>MIMKRSRRVHEKKDGEDDENTVVCNILRLPEACLAHAISLTTPGDACRSIAVSSAFQAAASSNSVWERFLPPGYGSILARADHPVDLTSTMKELFCSLAQDHVLLDQGTKSFWLEQTSGAKCYMLSSSSLGIAWRENPLYWRRTYLPDSRFEEVTELLAVWWLEVSGKIDSGELSPDKKYSAYLVFRLLNESCGLDCPTQQGFITRDGEIVSAKRIISLHPQTTAQEAAAESGDEQGRGRADEEVSITTVSVSYPRERDDGWMEVELGEFYNRQEDTGMLAISLIEHVQLHWKKGLICEGIEIRPKK</sequence>
<dbReference type="OMA" id="EAEYCSS"/>
<evidence type="ECO:0000256" key="1">
    <source>
        <dbReference type="SAM" id="MobiDB-lite"/>
    </source>
</evidence>
<evidence type="ECO:0000313" key="2">
    <source>
        <dbReference type="EMBL" id="TKW03793.1"/>
    </source>
</evidence>
<dbReference type="InterPro" id="IPR036047">
    <property type="entry name" value="F-box-like_dom_sf"/>
</dbReference>
<protein>
    <recommendedName>
        <fullName evidence="4">F-box domain-containing protein</fullName>
    </recommendedName>
</protein>
<name>A0A4U6TRW0_SETVI</name>
<dbReference type="Pfam" id="PF14299">
    <property type="entry name" value="PP2"/>
    <property type="match status" value="1"/>
</dbReference>
<proteinExistence type="predicted"/>
<dbReference type="PANTHER" id="PTHR32278:SF147">
    <property type="entry name" value="F-BOX DOMAIN CONTAINING PROTEIN, EXPRESSED"/>
    <property type="match status" value="1"/>
</dbReference>
<feature type="region of interest" description="Disordered" evidence="1">
    <location>
        <begin position="224"/>
        <end position="244"/>
    </location>
</feature>
<dbReference type="PANTHER" id="PTHR32278">
    <property type="entry name" value="F-BOX DOMAIN-CONTAINING PROTEIN"/>
    <property type="match status" value="1"/>
</dbReference>
<dbReference type="InterPro" id="IPR025886">
    <property type="entry name" value="PP2-like"/>
</dbReference>
<dbReference type="Gramene" id="TKW03793">
    <property type="protein sequence ID" value="TKW03793"/>
    <property type="gene ID" value="SEVIR_7G066900v2"/>
</dbReference>
<accession>A0A4U6TRW0</accession>
<dbReference type="AlphaFoldDB" id="A0A4U6TRW0"/>
<evidence type="ECO:0008006" key="4">
    <source>
        <dbReference type="Google" id="ProtNLM"/>
    </source>
</evidence>
<reference evidence="2" key="1">
    <citation type="submission" date="2019-03" db="EMBL/GenBank/DDBJ databases">
        <title>WGS assembly of Setaria viridis.</title>
        <authorList>
            <person name="Huang P."/>
            <person name="Jenkins J."/>
            <person name="Grimwood J."/>
            <person name="Barry K."/>
            <person name="Healey A."/>
            <person name="Mamidi S."/>
            <person name="Sreedasyam A."/>
            <person name="Shu S."/>
            <person name="Feldman M."/>
            <person name="Wu J."/>
            <person name="Yu Y."/>
            <person name="Chen C."/>
            <person name="Johnson J."/>
            <person name="Rokhsar D."/>
            <person name="Baxter I."/>
            <person name="Schmutz J."/>
            <person name="Brutnell T."/>
            <person name="Kellogg E."/>
        </authorList>
    </citation>
    <scope>NUCLEOTIDE SEQUENCE [LARGE SCALE GENOMIC DNA]</scope>
</reference>
<organism evidence="2 3">
    <name type="scientific">Setaria viridis</name>
    <name type="common">Green bristlegrass</name>
    <name type="synonym">Setaria italica subsp. viridis</name>
    <dbReference type="NCBI Taxonomy" id="4556"/>
    <lineage>
        <taxon>Eukaryota</taxon>
        <taxon>Viridiplantae</taxon>
        <taxon>Streptophyta</taxon>
        <taxon>Embryophyta</taxon>
        <taxon>Tracheophyta</taxon>
        <taxon>Spermatophyta</taxon>
        <taxon>Magnoliopsida</taxon>
        <taxon>Liliopsida</taxon>
        <taxon>Poales</taxon>
        <taxon>Poaceae</taxon>
        <taxon>PACMAD clade</taxon>
        <taxon>Panicoideae</taxon>
        <taxon>Panicodae</taxon>
        <taxon>Paniceae</taxon>
        <taxon>Cenchrinae</taxon>
        <taxon>Setaria</taxon>
    </lineage>
</organism>